<gene>
    <name evidence="4" type="primary">LOC117578321</name>
</gene>
<feature type="compositionally biased region" description="Low complexity" evidence="2">
    <location>
        <begin position="28"/>
        <end position="41"/>
    </location>
</feature>
<evidence type="ECO:0000313" key="3">
    <source>
        <dbReference type="Proteomes" id="UP000515160"/>
    </source>
</evidence>
<accession>A0A6P8ZGC7</accession>
<keyword evidence="3" id="KW-1185">Reference proteome</keyword>
<dbReference type="RefSeq" id="XP_034119672.1">
    <property type="nucleotide sequence ID" value="XM_034263781.2"/>
</dbReference>
<dbReference type="GO" id="GO:0070176">
    <property type="term" value="C:DRM complex"/>
    <property type="evidence" value="ECO:0007669"/>
    <property type="project" value="InterPro"/>
</dbReference>
<evidence type="ECO:0000256" key="2">
    <source>
        <dbReference type="SAM" id="MobiDB-lite"/>
    </source>
</evidence>
<proteinExistence type="inferred from homology"/>
<dbReference type="InterPro" id="IPR018737">
    <property type="entry name" value="DREAM_LIN52"/>
</dbReference>
<dbReference type="GeneID" id="117578321"/>
<protein>
    <submittedName>
        <fullName evidence="4">Protein lin-52 homolog</fullName>
    </submittedName>
</protein>
<dbReference type="PANTHER" id="PTHR31489:SF2">
    <property type="entry name" value="PROTEIN LIN-52 HOMOLOG"/>
    <property type="match status" value="1"/>
</dbReference>
<organism evidence="3 4">
    <name type="scientific">Drosophila albomicans</name>
    <name type="common">Fruit fly</name>
    <dbReference type="NCBI Taxonomy" id="7291"/>
    <lineage>
        <taxon>Eukaryota</taxon>
        <taxon>Metazoa</taxon>
        <taxon>Ecdysozoa</taxon>
        <taxon>Arthropoda</taxon>
        <taxon>Hexapoda</taxon>
        <taxon>Insecta</taxon>
        <taxon>Pterygota</taxon>
        <taxon>Neoptera</taxon>
        <taxon>Endopterygota</taxon>
        <taxon>Diptera</taxon>
        <taxon>Brachycera</taxon>
        <taxon>Muscomorpha</taxon>
        <taxon>Ephydroidea</taxon>
        <taxon>Drosophilidae</taxon>
        <taxon>Drosophila</taxon>
    </lineage>
</organism>
<sequence>MSNSEAELELSSAETTPKTKKKTEEGSNKNNNNNAGDAAASETKNLTAKEEDDLTSTETLRESPVQWPERFPGMEEFLSLSETPIHTPSIDPAQLLTSTNKTALNKFARMPPDQLIDKIKAMHDEIYKLGILESKEMTRGKLLGIFDRDRLTKTKGN</sequence>
<evidence type="ECO:0000313" key="4">
    <source>
        <dbReference type="RefSeq" id="XP_034119672.1"/>
    </source>
</evidence>
<dbReference type="Pfam" id="PF10044">
    <property type="entry name" value="LIN52"/>
    <property type="match status" value="1"/>
</dbReference>
<feature type="region of interest" description="Disordered" evidence="2">
    <location>
        <begin position="1"/>
        <end position="70"/>
    </location>
</feature>
<comment type="similarity">
    <text evidence="1">Belongs to the lin-52 family.</text>
</comment>
<dbReference type="OrthoDB" id="5834362at2759"/>
<reference evidence="4" key="1">
    <citation type="submission" date="2025-08" db="UniProtKB">
        <authorList>
            <consortium name="RefSeq"/>
        </authorList>
    </citation>
    <scope>IDENTIFICATION</scope>
    <source>
        <strain evidence="4">15112-1751.03</strain>
        <tissue evidence="4">Whole Adult</tissue>
    </source>
</reference>
<feature type="compositionally biased region" description="Low complexity" evidence="2">
    <location>
        <begin position="1"/>
        <end position="16"/>
    </location>
</feature>
<evidence type="ECO:0000256" key="1">
    <source>
        <dbReference type="ARBA" id="ARBA00005456"/>
    </source>
</evidence>
<dbReference type="PANTHER" id="PTHR31489">
    <property type="entry name" value="LIN52 FAMILY MEMBER"/>
    <property type="match status" value="1"/>
</dbReference>
<dbReference type="Proteomes" id="UP000515160">
    <property type="component" value="Chromosome X"/>
</dbReference>
<dbReference type="GO" id="GO:0006355">
    <property type="term" value="P:regulation of DNA-templated transcription"/>
    <property type="evidence" value="ECO:0007669"/>
    <property type="project" value="InterPro"/>
</dbReference>
<dbReference type="AlphaFoldDB" id="A0A6P8ZGC7"/>
<name>A0A6P8ZGC7_DROAB</name>